<dbReference type="Gene3D" id="3.90.190.10">
    <property type="entry name" value="Protein tyrosine phosphatase superfamily"/>
    <property type="match status" value="1"/>
</dbReference>
<protein>
    <recommendedName>
        <fullName evidence="2">mRNA capping enzyme adenylation domain-containing protein</fullName>
    </recommendedName>
</protein>
<evidence type="ECO:0000256" key="1">
    <source>
        <dbReference type="SAM" id="MobiDB-lite"/>
    </source>
</evidence>
<dbReference type="InterPro" id="IPR001339">
    <property type="entry name" value="mRNA_cap_enzyme_adenylation"/>
</dbReference>
<organism evidence="3 4">
    <name type="scientific">Tetraparma gracilis</name>
    <dbReference type="NCBI Taxonomy" id="2962635"/>
    <lineage>
        <taxon>Eukaryota</taxon>
        <taxon>Sar</taxon>
        <taxon>Stramenopiles</taxon>
        <taxon>Ochrophyta</taxon>
        <taxon>Bolidophyceae</taxon>
        <taxon>Parmales</taxon>
        <taxon>Triparmaceae</taxon>
        <taxon>Tetraparma</taxon>
    </lineage>
</organism>
<feature type="domain" description="mRNA capping enzyme adenylation" evidence="2">
    <location>
        <begin position="385"/>
        <end position="517"/>
    </location>
</feature>
<evidence type="ECO:0000313" key="4">
    <source>
        <dbReference type="Proteomes" id="UP001165060"/>
    </source>
</evidence>
<name>A0ABQ6MCN9_9STRA</name>
<comment type="caution">
    <text evidence="3">The sequence shown here is derived from an EMBL/GenBank/DDBJ whole genome shotgun (WGS) entry which is preliminary data.</text>
</comment>
<dbReference type="Gene3D" id="3.30.470.30">
    <property type="entry name" value="DNA ligase/mRNA capping enzyme"/>
    <property type="match status" value="1"/>
</dbReference>
<accession>A0ABQ6MCN9</accession>
<dbReference type="EMBL" id="BRYB01003991">
    <property type="protein sequence ID" value="GMI23930.1"/>
    <property type="molecule type" value="Genomic_DNA"/>
</dbReference>
<dbReference type="Pfam" id="PF01331">
    <property type="entry name" value="mRNA_cap_enzyme"/>
    <property type="match status" value="1"/>
</dbReference>
<keyword evidence="4" id="KW-1185">Reference proteome</keyword>
<dbReference type="InterPro" id="IPR029021">
    <property type="entry name" value="Prot-tyrosine_phosphatase-like"/>
</dbReference>
<evidence type="ECO:0000259" key="2">
    <source>
        <dbReference type="Pfam" id="PF01331"/>
    </source>
</evidence>
<feature type="region of interest" description="Disordered" evidence="1">
    <location>
        <begin position="342"/>
        <end position="378"/>
    </location>
</feature>
<sequence>MLIKPPASLKFDTLYGGSRGRWTVEMFMGMQPLANTRVGMAVDAAGADALHFRYGGTALPDDAAEDASYCFSAESDWADFDVSYQRLPFSPPSPSSPSPHLQVPSPAAVSWFLKCVSAHVARDPQSKVALLDCSFGPAPFLIACYLVQALQAPLPLALKAVGWRTVARGETAVQGVYERRLVEELQRRYRGSTPLRVAPRPAWAAPSGEGGGGTVPAHAAAAADGFAMPAPRLPAAAKREAERAALAAARPKRQRAAGVACAPGGRAHRRAVGVLLEMAKAAAGRGGDEYDGRRWPAMAVPGAEDAGDLGGRVGRDHLVTWRPAGRAGFLLAVSDGVFFIEEGGADPSPTPPPAPATTTTTTTTSSTSVSSIPIAPPPPPYKVTQLPDFFLPSPSHPSKPQHRTLLEATWVRDIDASAGPASTDRVLISDILAHQGGVVAHKPFEQRQGYILGGLLEPLAKDESRERERDPVKLRKLDFFPLAKLAHLADVYVPQLNHGTEGLRFAARKGRYRVGGESADGVSWMRAADGPMREACKRALEKGA</sequence>
<reference evidence="3 4" key="1">
    <citation type="journal article" date="2023" name="Commun. Biol.">
        <title>Genome analysis of Parmales, the sister group of diatoms, reveals the evolutionary specialization of diatoms from phago-mixotrophs to photoautotrophs.</title>
        <authorList>
            <person name="Ban H."/>
            <person name="Sato S."/>
            <person name="Yoshikawa S."/>
            <person name="Yamada K."/>
            <person name="Nakamura Y."/>
            <person name="Ichinomiya M."/>
            <person name="Sato N."/>
            <person name="Blanc-Mathieu R."/>
            <person name="Endo H."/>
            <person name="Kuwata A."/>
            <person name="Ogata H."/>
        </authorList>
    </citation>
    <scope>NUCLEOTIDE SEQUENCE [LARGE SCALE GENOMIC DNA]</scope>
</reference>
<gene>
    <name evidence="3" type="ORF">TeGR_g14933</name>
</gene>
<evidence type="ECO:0000313" key="3">
    <source>
        <dbReference type="EMBL" id="GMI23930.1"/>
    </source>
</evidence>
<dbReference type="Proteomes" id="UP001165060">
    <property type="component" value="Unassembled WGS sequence"/>
</dbReference>
<proteinExistence type="predicted"/>
<feature type="compositionally biased region" description="Low complexity" evidence="1">
    <location>
        <begin position="356"/>
        <end position="373"/>
    </location>
</feature>